<dbReference type="AlphaFoldDB" id="A0AAW2IW44"/>
<comment type="caution">
    <text evidence="1">The sequence shown here is derived from an EMBL/GenBank/DDBJ whole genome shotgun (WGS) entry which is preliminary data.</text>
</comment>
<name>A0AAW2IW44_9LAMI</name>
<accession>A0AAW2IW44</accession>
<dbReference type="EMBL" id="JACGWK010001556">
    <property type="protein sequence ID" value="KAL0286093.1"/>
    <property type="molecule type" value="Genomic_DNA"/>
</dbReference>
<protein>
    <submittedName>
        <fullName evidence="1">Uncharacterized protein</fullName>
    </submittedName>
</protein>
<gene>
    <name evidence="1" type="ORF">Sangu_2748200</name>
</gene>
<evidence type="ECO:0000313" key="1">
    <source>
        <dbReference type="EMBL" id="KAL0286093.1"/>
    </source>
</evidence>
<organism evidence="1">
    <name type="scientific">Sesamum angustifolium</name>
    <dbReference type="NCBI Taxonomy" id="2727405"/>
    <lineage>
        <taxon>Eukaryota</taxon>
        <taxon>Viridiplantae</taxon>
        <taxon>Streptophyta</taxon>
        <taxon>Embryophyta</taxon>
        <taxon>Tracheophyta</taxon>
        <taxon>Spermatophyta</taxon>
        <taxon>Magnoliopsida</taxon>
        <taxon>eudicotyledons</taxon>
        <taxon>Gunneridae</taxon>
        <taxon>Pentapetalae</taxon>
        <taxon>asterids</taxon>
        <taxon>lamiids</taxon>
        <taxon>Lamiales</taxon>
        <taxon>Pedaliaceae</taxon>
        <taxon>Sesamum</taxon>
    </lineage>
</organism>
<reference evidence="1" key="2">
    <citation type="journal article" date="2024" name="Plant">
        <title>Genomic evolution and insights into agronomic trait innovations of Sesamum species.</title>
        <authorList>
            <person name="Miao H."/>
            <person name="Wang L."/>
            <person name="Qu L."/>
            <person name="Liu H."/>
            <person name="Sun Y."/>
            <person name="Le M."/>
            <person name="Wang Q."/>
            <person name="Wei S."/>
            <person name="Zheng Y."/>
            <person name="Lin W."/>
            <person name="Duan Y."/>
            <person name="Cao H."/>
            <person name="Xiong S."/>
            <person name="Wang X."/>
            <person name="Wei L."/>
            <person name="Li C."/>
            <person name="Ma Q."/>
            <person name="Ju M."/>
            <person name="Zhao R."/>
            <person name="Li G."/>
            <person name="Mu C."/>
            <person name="Tian Q."/>
            <person name="Mei H."/>
            <person name="Zhang T."/>
            <person name="Gao T."/>
            <person name="Zhang H."/>
        </authorList>
    </citation>
    <scope>NUCLEOTIDE SEQUENCE</scope>
    <source>
        <strain evidence="1">G01</strain>
    </source>
</reference>
<reference evidence="1" key="1">
    <citation type="submission" date="2020-06" db="EMBL/GenBank/DDBJ databases">
        <authorList>
            <person name="Li T."/>
            <person name="Hu X."/>
            <person name="Zhang T."/>
            <person name="Song X."/>
            <person name="Zhang H."/>
            <person name="Dai N."/>
            <person name="Sheng W."/>
            <person name="Hou X."/>
            <person name="Wei L."/>
        </authorList>
    </citation>
    <scope>NUCLEOTIDE SEQUENCE</scope>
    <source>
        <strain evidence="1">G01</strain>
        <tissue evidence="1">Leaf</tissue>
    </source>
</reference>
<sequence>MCSSLNRRQKKSPLYMYLMRPQDRDLPPPTGPEGGPPQWLARLECLQKGLQDIQYQIAGPPEDERHSVPFTEAVMADELSVDCRTPAIANMMAQLIL</sequence>
<proteinExistence type="predicted"/>